<evidence type="ECO:0000313" key="1">
    <source>
        <dbReference type="EMBL" id="KAJ7735858.1"/>
    </source>
</evidence>
<dbReference type="AlphaFoldDB" id="A0AAD7I727"/>
<organism evidence="1 2">
    <name type="scientific">Mycena maculata</name>
    <dbReference type="NCBI Taxonomy" id="230809"/>
    <lineage>
        <taxon>Eukaryota</taxon>
        <taxon>Fungi</taxon>
        <taxon>Dikarya</taxon>
        <taxon>Basidiomycota</taxon>
        <taxon>Agaricomycotina</taxon>
        <taxon>Agaricomycetes</taxon>
        <taxon>Agaricomycetidae</taxon>
        <taxon>Agaricales</taxon>
        <taxon>Marasmiineae</taxon>
        <taxon>Mycenaceae</taxon>
        <taxon>Mycena</taxon>
    </lineage>
</organism>
<reference evidence="1" key="1">
    <citation type="submission" date="2023-03" db="EMBL/GenBank/DDBJ databases">
        <title>Massive genome expansion in bonnet fungi (Mycena s.s.) driven by repeated elements and novel gene families across ecological guilds.</title>
        <authorList>
            <consortium name="Lawrence Berkeley National Laboratory"/>
            <person name="Harder C.B."/>
            <person name="Miyauchi S."/>
            <person name="Viragh M."/>
            <person name="Kuo A."/>
            <person name="Thoen E."/>
            <person name="Andreopoulos B."/>
            <person name="Lu D."/>
            <person name="Skrede I."/>
            <person name="Drula E."/>
            <person name="Henrissat B."/>
            <person name="Morin E."/>
            <person name="Kohler A."/>
            <person name="Barry K."/>
            <person name="LaButti K."/>
            <person name="Morin E."/>
            <person name="Salamov A."/>
            <person name="Lipzen A."/>
            <person name="Mereny Z."/>
            <person name="Hegedus B."/>
            <person name="Baldrian P."/>
            <person name="Stursova M."/>
            <person name="Weitz H."/>
            <person name="Taylor A."/>
            <person name="Grigoriev I.V."/>
            <person name="Nagy L.G."/>
            <person name="Martin F."/>
            <person name="Kauserud H."/>
        </authorList>
    </citation>
    <scope>NUCLEOTIDE SEQUENCE</scope>
    <source>
        <strain evidence="1">CBHHK188m</strain>
    </source>
</reference>
<accession>A0AAD7I727</accession>
<sequence length="82" mass="9413">MSASSHSYRTAFILFPHSLLSFPLSLSGQSLLSHTTIDITRIDHTRCPYRYPRIPSRLPQRMPLICEPDHRYHLASYALVCA</sequence>
<protein>
    <submittedName>
        <fullName evidence="1">Uncharacterized protein</fullName>
    </submittedName>
</protein>
<evidence type="ECO:0000313" key="2">
    <source>
        <dbReference type="Proteomes" id="UP001215280"/>
    </source>
</evidence>
<keyword evidence="2" id="KW-1185">Reference proteome</keyword>
<proteinExistence type="predicted"/>
<dbReference type="EMBL" id="JARJLG010000152">
    <property type="protein sequence ID" value="KAJ7735858.1"/>
    <property type="molecule type" value="Genomic_DNA"/>
</dbReference>
<gene>
    <name evidence="1" type="ORF">DFH07DRAFT_843332</name>
</gene>
<name>A0AAD7I727_9AGAR</name>
<dbReference type="Proteomes" id="UP001215280">
    <property type="component" value="Unassembled WGS sequence"/>
</dbReference>
<comment type="caution">
    <text evidence="1">The sequence shown here is derived from an EMBL/GenBank/DDBJ whole genome shotgun (WGS) entry which is preliminary data.</text>
</comment>